<sequence>MTTRHAVVWLDHNEAHIFHLTPESYAGEVIRSPHAHTKLHRKAGPTASSGHAGEDPHYYHDVAMLLAGTEEILVVGPANAKDAFVRHLENHHHDLKSRVVAVETLDHPTDKQIAAHARAYFKREGTL</sequence>
<dbReference type="Proteomes" id="UP001221411">
    <property type="component" value="Unassembled WGS sequence"/>
</dbReference>
<evidence type="ECO:0000313" key="2">
    <source>
        <dbReference type="Proteomes" id="UP001221411"/>
    </source>
</evidence>
<accession>A0ABT5F4U8</accession>
<dbReference type="Gene3D" id="3.30.420.60">
    <property type="entry name" value="eRF1 domain 2"/>
    <property type="match status" value="1"/>
</dbReference>
<evidence type="ECO:0008006" key="3">
    <source>
        <dbReference type="Google" id="ProtNLM"/>
    </source>
</evidence>
<dbReference type="EMBL" id="JAQNDO010000001">
    <property type="protein sequence ID" value="MDC0749098.1"/>
    <property type="molecule type" value="Genomic_DNA"/>
</dbReference>
<reference evidence="1 2" key="1">
    <citation type="submission" date="2022-11" db="EMBL/GenBank/DDBJ databases">
        <title>Minimal conservation of predation-associated metabolite biosynthetic gene clusters underscores biosynthetic potential of Myxococcota including descriptions for ten novel species: Archangium lansinium sp. nov., Myxococcus landrumus sp. nov., Nannocystis bai.</title>
        <authorList>
            <person name="Ahearne A."/>
            <person name="Stevens C."/>
            <person name="Dowd S."/>
        </authorList>
    </citation>
    <scope>NUCLEOTIDE SEQUENCE [LARGE SCALE GENOMIC DNA]</scope>
    <source>
        <strain evidence="1 2">RJM3</strain>
    </source>
</reference>
<dbReference type="RefSeq" id="WP_271928550.1">
    <property type="nucleotide sequence ID" value="NZ_JAQNDO010000001.1"/>
</dbReference>
<organism evidence="1 2">
    <name type="scientific">Polyangium mundeleinium</name>
    <dbReference type="NCBI Taxonomy" id="2995306"/>
    <lineage>
        <taxon>Bacteria</taxon>
        <taxon>Pseudomonadati</taxon>
        <taxon>Myxococcota</taxon>
        <taxon>Polyangia</taxon>
        <taxon>Polyangiales</taxon>
        <taxon>Polyangiaceae</taxon>
        <taxon>Polyangium</taxon>
    </lineage>
</organism>
<keyword evidence="2" id="KW-1185">Reference proteome</keyword>
<name>A0ABT5F4U8_9BACT</name>
<comment type="caution">
    <text evidence="1">The sequence shown here is derived from an EMBL/GenBank/DDBJ whole genome shotgun (WGS) entry which is preliminary data.</text>
</comment>
<evidence type="ECO:0000313" key="1">
    <source>
        <dbReference type="EMBL" id="MDC0749098.1"/>
    </source>
</evidence>
<gene>
    <name evidence="1" type="ORF">POL67_47660</name>
</gene>
<protein>
    <recommendedName>
        <fullName evidence="3">Translational machinery protein</fullName>
    </recommendedName>
</protein>
<dbReference type="InterPro" id="IPR042226">
    <property type="entry name" value="eFR1_2_sf"/>
</dbReference>
<dbReference type="SUPFAM" id="SSF53137">
    <property type="entry name" value="Translational machinery components"/>
    <property type="match status" value="1"/>
</dbReference>
<proteinExistence type="predicted"/>